<gene>
    <name evidence="2" type="ORF">Q0590_24795</name>
</gene>
<feature type="transmembrane region" description="Helical" evidence="1">
    <location>
        <begin position="51"/>
        <end position="72"/>
    </location>
</feature>
<comment type="caution">
    <text evidence="2">The sequence shown here is derived from an EMBL/GenBank/DDBJ whole genome shotgun (WGS) entry which is preliminary data.</text>
</comment>
<sequence>MRHRLTFFNFVKVLFSLPVGLIIGTSVSVYVMLTDNPLEKKLERIFNAVRYISESHLLTMFSIFFWLMVVILW</sequence>
<evidence type="ECO:0008006" key="4">
    <source>
        <dbReference type="Google" id="ProtNLM"/>
    </source>
</evidence>
<keyword evidence="1" id="KW-0812">Transmembrane</keyword>
<dbReference type="RefSeq" id="WP_302040322.1">
    <property type="nucleotide sequence ID" value="NZ_JAUKPO010000020.1"/>
</dbReference>
<keyword evidence="1" id="KW-1133">Transmembrane helix</keyword>
<feature type="transmembrane region" description="Helical" evidence="1">
    <location>
        <begin position="7"/>
        <end position="31"/>
    </location>
</feature>
<evidence type="ECO:0000313" key="2">
    <source>
        <dbReference type="EMBL" id="MDO1449518.1"/>
    </source>
</evidence>
<keyword evidence="3" id="KW-1185">Reference proteome</keyword>
<organism evidence="2 3">
    <name type="scientific">Rhodocytophaga aerolata</name>
    <dbReference type="NCBI Taxonomy" id="455078"/>
    <lineage>
        <taxon>Bacteria</taxon>
        <taxon>Pseudomonadati</taxon>
        <taxon>Bacteroidota</taxon>
        <taxon>Cytophagia</taxon>
        <taxon>Cytophagales</taxon>
        <taxon>Rhodocytophagaceae</taxon>
        <taxon>Rhodocytophaga</taxon>
    </lineage>
</organism>
<dbReference type="EMBL" id="JAUKPO010000020">
    <property type="protein sequence ID" value="MDO1449518.1"/>
    <property type="molecule type" value="Genomic_DNA"/>
</dbReference>
<evidence type="ECO:0000256" key="1">
    <source>
        <dbReference type="SAM" id="Phobius"/>
    </source>
</evidence>
<name>A0ABT8REA3_9BACT</name>
<dbReference type="Proteomes" id="UP001168528">
    <property type="component" value="Unassembled WGS sequence"/>
</dbReference>
<reference evidence="2" key="1">
    <citation type="submission" date="2023-07" db="EMBL/GenBank/DDBJ databases">
        <title>The genome sequence of Rhodocytophaga aerolata KACC 12507.</title>
        <authorList>
            <person name="Zhang X."/>
        </authorList>
    </citation>
    <scope>NUCLEOTIDE SEQUENCE</scope>
    <source>
        <strain evidence="2">KACC 12507</strain>
    </source>
</reference>
<evidence type="ECO:0000313" key="3">
    <source>
        <dbReference type="Proteomes" id="UP001168528"/>
    </source>
</evidence>
<protein>
    <recommendedName>
        <fullName evidence="4">YtxH domain-containing protein</fullName>
    </recommendedName>
</protein>
<proteinExistence type="predicted"/>
<keyword evidence="1" id="KW-0472">Membrane</keyword>
<accession>A0ABT8REA3</accession>